<dbReference type="Proteomes" id="UP000828251">
    <property type="component" value="Unassembled WGS sequence"/>
</dbReference>
<reference evidence="1 2" key="1">
    <citation type="journal article" date="2021" name="Plant Biotechnol. J.">
        <title>Multi-omics assisted identification of the key and species-specific regulatory components of drought-tolerant mechanisms in Gossypium stocksii.</title>
        <authorList>
            <person name="Yu D."/>
            <person name="Ke L."/>
            <person name="Zhang D."/>
            <person name="Wu Y."/>
            <person name="Sun Y."/>
            <person name="Mei J."/>
            <person name="Sun J."/>
            <person name="Sun Y."/>
        </authorList>
    </citation>
    <scope>NUCLEOTIDE SEQUENCE [LARGE SCALE GENOMIC DNA]</scope>
    <source>
        <strain evidence="2">cv. E1</strain>
        <tissue evidence="1">Leaf</tissue>
    </source>
</reference>
<evidence type="ECO:0000313" key="2">
    <source>
        <dbReference type="Proteomes" id="UP000828251"/>
    </source>
</evidence>
<dbReference type="EMBL" id="JAIQCV010000001">
    <property type="protein sequence ID" value="KAH1130482.1"/>
    <property type="molecule type" value="Genomic_DNA"/>
</dbReference>
<gene>
    <name evidence="1" type="ORF">J1N35_001860</name>
</gene>
<organism evidence="1 2">
    <name type="scientific">Gossypium stocksii</name>
    <dbReference type="NCBI Taxonomy" id="47602"/>
    <lineage>
        <taxon>Eukaryota</taxon>
        <taxon>Viridiplantae</taxon>
        <taxon>Streptophyta</taxon>
        <taxon>Embryophyta</taxon>
        <taxon>Tracheophyta</taxon>
        <taxon>Spermatophyta</taxon>
        <taxon>Magnoliopsida</taxon>
        <taxon>eudicotyledons</taxon>
        <taxon>Gunneridae</taxon>
        <taxon>Pentapetalae</taxon>
        <taxon>rosids</taxon>
        <taxon>malvids</taxon>
        <taxon>Malvales</taxon>
        <taxon>Malvaceae</taxon>
        <taxon>Malvoideae</taxon>
        <taxon>Gossypium</taxon>
    </lineage>
</organism>
<keyword evidence="2" id="KW-1185">Reference proteome</keyword>
<dbReference type="AlphaFoldDB" id="A0A9D3WIJ6"/>
<sequence>MEINIENGNNINVCQKFLELENEEAVAESISKELKIGEAVEVDKCKGRALEEARDMGLAVEEDPIEDPKEGGNKIGSVLEMGCRKTGTSFLDKKSSPADNINYSQENEFEKDDYWNPNLESEEERKKRDRALHKERGKEVCKYNERIVNLSLSDSDLSNRMKVILRETKNTWAIGKKLGLIARSDEADVIEDIMRAECQ</sequence>
<protein>
    <submittedName>
        <fullName evidence="1">Uncharacterized protein</fullName>
    </submittedName>
</protein>
<proteinExistence type="predicted"/>
<name>A0A9D3WIJ6_9ROSI</name>
<evidence type="ECO:0000313" key="1">
    <source>
        <dbReference type="EMBL" id="KAH1130482.1"/>
    </source>
</evidence>
<comment type="caution">
    <text evidence="1">The sequence shown here is derived from an EMBL/GenBank/DDBJ whole genome shotgun (WGS) entry which is preliminary data.</text>
</comment>
<dbReference type="OrthoDB" id="1001661at2759"/>
<accession>A0A9D3WIJ6</accession>